<name>A0ACC3C257_PYRYE</name>
<sequence>MPPAAGRGDNPYHAALLRRLRDLRGRVPPAGDGGVVLPRTRAAAGGGGDGGGGDDDVAGLAIPDLDVRALRSAAAAARDWALLAANGATAGAVPGLAPGEAFGCAAAAVDAHTLALVTLGRGALWAAATAAAAAAGDAEEEAEVVAAAAAAASASAVAAASTAATASVAASAAAAATAAADLAITGRVYDDFFALADTLTAGAVLVTSFPAAFTGAAGRTAGRPPRGEGGAWPYIGAAHEVPVYHAINVAFLASYWVLAGGCGDDGGGGGGGGGGDNDDGGGEGRPPPCVDARAEIAASAAWYLTALTAVGGFPEWASSPSWKAQWPNAGTDAWNAHTVGLATLATIRDASRRGAAAAVLPADMTVTAAGCNLALSPRPDVRLGAWADALLRAGLPATDVAAACPAVPDGQTLADAGLGGPRGRYGRVMTVLAGRDVTAGGAGRPDSQTNAGAVVAAVPGAAAGLPLEAALLAAYPLLWTEPAAAGEGTWRTPAAHVAPPLPAPAVRVVVGRAVGGLAASHGLGGVGTGPVGGPAAPGWAARQLWVSLSDRLVGVLSVGVAEGGVDDHDDDGGGGAAAFGVAVRLRVGAGVFPSGGVGTQRDRNAVATEVALADRRLAALLDAPAVPPARPPPVYPRGTAYYAVVEVGLTAAAASTPALAVIYTPAAGDGGGGNDGGATASLRVTVLAAAGGGNRTFTLLHSAPRRGGSGNDGGVPPSPAVDVAVESDGHPRRRVSVLSAAAPGGTAAAITSTLYDVNDRRGGGAGAAAAAAAAAVVRVALPGGGATLLVDSPVDADHRRSVGGGGDALSALAAAAAAA</sequence>
<evidence type="ECO:0000313" key="1">
    <source>
        <dbReference type="EMBL" id="KAK1864220.1"/>
    </source>
</evidence>
<dbReference type="EMBL" id="CM020619">
    <property type="protein sequence ID" value="KAK1864220.1"/>
    <property type="molecule type" value="Genomic_DNA"/>
</dbReference>
<accession>A0ACC3C257</accession>
<comment type="caution">
    <text evidence="1">The sequence shown here is derived from an EMBL/GenBank/DDBJ whole genome shotgun (WGS) entry which is preliminary data.</text>
</comment>
<organism evidence="1 2">
    <name type="scientific">Pyropia yezoensis</name>
    <name type="common">Susabi-nori</name>
    <name type="synonym">Porphyra yezoensis</name>
    <dbReference type="NCBI Taxonomy" id="2788"/>
    <lineage>
        <taxon>Eukaryota</taxon>
        <taxon>Rhodophyta</taxon>
        <taxon>Bangiophyceae</taxon>
        <taxon>Bangiales</taxon>
        <taxon>Bangiaceae</taxon>
        <taxon>Pyropia</taxon>
    </lineage>
</organism>
<proteinExistence type="predicted"/>
<evidence type="ECO:0000313" key="2">
    <source>
        <dbReference type="Proteomes" id="UP000798662"/>
    </source>
</evidence>
<keyword evidence="2" id="KW-1185">Reference proteome</keyword>
<dbReference type="Proteomes" id="UP000798662">
    <property type="component" value="Chromosome 2"/>
</dbReference>
<reference evidence="1" key="1">
    <citation type="submission" date="2019-11" db="EMBL/GenBank/DDBJ databases">
        <title>Nori genome reveals adaptations in red seaweeds to the harsh intertidal environment.</title>
        <authorList>
            <person name="Wang D."/>
            <person name="Mao Y."/>
        </authorList>
    </citation>
    <scope>NUCLEOTIDE SEQUENCE</scope>
    <source>
        <tissue evidence="1">Gametophyte</tissue>
    </source>
</reference>
<protein>
    <submittedName>
        <fullName evidence="1">Uncharacterized protein</fullName>
    </submittedName>
</protein>
<gene>
    <name evidence="1" type="ORF">I4F81_006770</name>
</gene>